<accession>A0ABQ3KDK8</accession>
<dbReference type="EMBL" id="BNAW01000010">
    <property type="protein sequence ID" value="GHG10970.1"/>
    <property type="molecule type" value="Genomic_DNA"/>
</dbReference>
<comment type="caution">
    <text evidence="2">The sequence shown here is derived from an EMBL/GenBank/DDBJ whole genome shotgun (WGS) entry which is preliminary data.</text>
</comment>
<protein>
    <recommendedName>
        <fullName evidence="4">Secreted protein</fullName>
    </recommendedName>
</protein>
<evidence type="ECO:0008006" key="4">
    <source>
        <dbReference type="Google" id="ProtNLM"/>
    </source>
</evidence>
<proteinExistence type="predicted"/>
<evidence type="ECO:0000313" key="3">
    <source>
        <dbReference type="Proteomes" id="UP000649955"/>
    </source>
</evidence>
<gene>
    <name evidence="2" type="ORF">GCM10017567_30210</name>
</gene>
<sequence length="75" mass="8421">MGFFIGLGAVLAVVLVIALIMDRSDRKRGVKRGMLTPRGRRPRIGDATHIGNDLRHYEPRVRGEDRPAPREDEVS</sequence>
<organism evidence="2 3">
    <name type="scientific">Amycolatopsis bullii</name>
    <dbReference type="NCBI Taxonomy" id="941987"/>
    <lineage>
        <taxon>Bacteria</taxon>
        <taxon>Bacillati</taxon>
        <taxon>Actinomycetota</taxon>
        <taxon>Actinomycetes</taxon>
        <taxon>Pseudonocardiales</taxon>
        <taxon>Pseudonocardiaceae</taxon>
        <taxon>Amycolatopsis</taxon>
    </lineage>
</organism>
<feature type="region of interest" description="Disordered" evidence="1">
    <location>
        <begin position="29"/>
        <end position="75"/>
    </location>
</feature>
<keyword evidence="3" id="KW-1185">Reference proteome</keyword>
<evidence type="ECO:0000256" key="1">
    <source>
        <dbReference type="SAM" id="MobiDB-lite"/>
    </source>
</evidence>
<dbReference type="RefSeq" id="WP_191310363.1">
    <property type="nucleotide sequence ID" value="NZ_BNAW01000010.1"/>
</dbReference>
<evidence type="ECO:0000313" key="2">
    <source>
        <dbReference type="EMBL" id="GHG10970.1"/>
    </source>
</evidence>
<name>A0ABQ3KDK8_9PSEU</name>
<feature type="compositionally biased region" description="Basic and acidic residues" evidence="1">
    <location>
        <begin position="52"/>
        <end position="75"/>
    </location>
</feature>
<reference evidence="3" key="1">
    <citation type="journal article" date="2019" name="Int. J. Syst. Evol. Microbiol.">
        <title>The Global Catalogue of Microorganisms (GCM) 10K type strain sequencing project: providing services to taxonomists for standard genome sequencing and annotation.</title>
        <authorList>
            <consortium name="The Broad Institute Genomics Platform"/>
            <consortium name="The Broad Institute Genome Sequencing Center for Infectious Disease"/>
            <person name="Wu L."/>
            <person name="Ma J."/>
        </authorList>
    </citation>
    <scope>NUCLEOTIDE SEQUENCE [LARGE SCALE GENOMIC DNA]</scope>
    <source>
        <strain evidence="3">CGMCC 4.7680</strain>
    </source>
</reference>
<dbReference type="Proteomes" id="UP000649955">
    <property type="component" value="Unassembled WGS sequence"/>
</dbReference>